<feature type="domain" description="Cyclic nucleotide-binding" evidence="10">
    <location>
        <begin position="451"/>
        <end position="562"/>
    </location>
</feature>
<dbReference type="InterPro" id="IPR018490">
    <property type="entry name" value="cNMP-bd_dom_sf"/>
</dbReference>
<evidence type="ECO:0000259" key="11">
    <source>
        <dbReference type="PROSITE" id="PS51371"/>
    </source>
</evidence>
<evidence type="ECO:0000256" key="9">
    <source>
        <dbReference type="SAM" id="Phobius"/>
    </source>
</evidence>
<proteinExistence type="predicted"/>
<keyword evidence="2 7" id="KW-0812">Transmembrane</keyword>
<feature type="compositionally biased region" description="Basic and acidic residues" evidence="8">
    <location>
        <begin position="619"/>
        <end position="630"/>
    </location>
</feature>
<protein>
    <recommendedName>
        <fullName evidence="14">CNNM transmembrane domain-containing protein</fullName>
    </recommendedName>
</protein>
<organism evidence="13">
    <name type="scientific">Rhizochromulina marina</name>
    <dbReference type="NCBI Taxonomy" id="1034831"/>
    <lineage>
        <taxon>Eukaryota</taxon>
        <taxon>Sar</taxon>
        <taxon>Stramenopiles</taxon>
        <taxon>Ochrophyta</taxon>
        <taxon>Dictyochophyceae</taxon>
        <taxon>Rhizochromulinales</taxon>
        <taxon>Rhizochromulina</taxon>
    </lineage>
</organism>
<dbReference type="InterPro" id="IPR046342">
    <property type="entry name" value="CBS_dom_sf"/>
</dbReference>
<dbReference type="PROSITE" id="PS51846">
    <property type="entry name" value="CNNM"/>
    <property type="match status" value="1"/>
</dbReference>
<dbReference type="InterPro" id="IPR044751">
    <property type="entry name" value="Ion_transp-like_CBS"/>
</dbReference>
<feature type="transmembrane region" description="Helical" evidence="9">
    <location>
        <begin position="117"/>
        <end position="139"/>
    </location>
</feature>
<dbReference type="Pfam" id="PF25562">
    <property type="entry name" value="CNBH_CNNM2_C"/>
    <property type="match status" value="1"/>
</dbReference>
<evidence type="ECO:0000256" key="6">
    <source>
        <dbReference type="PROSITE-ProRule" id="PRU00703"/>
    </source>
</evidence>
<comment type="subcellular location">
    <subcellularLocation>
        <location evidence="1">Membrane</location>
        <topology evidence="1">Multi-pass membrane protein</topology>
    </subcellularLocation>
</comment>
<dbReference type="SUPFAM" id="SSF54631">
    <property type="entry name" value="CBS-domain pair"/>
    <property type="match status" value="1"/>
</dbReference>
<dbReference type="Pfam" id="PF01595">
    <property type="entry name" value="CNNM"/>
    <property type="match status" value="1"/>
</dbReference>
<dbReference type="Gene3D" id="3.10.580.10">
    <property type="entry name" value="CBS-domain"/>
    <property type="match status" value="1"/>
</dbReference>
<accession>A0A7S2SUL8</accession>
<evidence type="ECO:0000256" key="3">
    <source>
        <dbReference type="ARBA" id="ARBA00022737"/>
    </source>
</evidence>
<evidence type="ECO:0000256" key="5">
    <source>
        <dbReference type="ARBA" id="ARBA00023136"/>
    </source>
</evidence>
<dbReference type="PROSITE" id="PS51371">
    <property type="entry name" value="CBS"/>
    <property type="match status" value="2"/>
</dbReference>
<gene>
    <name evidence="13" type="ORF">RMAR1173_LOCUS20991</name>
</gene>
<feature type="transmembrane region" description="Helical" evidence="9">
    <location>
        <begin position="59"/>
        <end position="84"/>
    </location>
</feature>
<reference evidence="13" key="1">
    <citation type="submission" date="2021-01" db="EMBL/GenBank/DDBJ databases">
        <authorList>
            <person name="Corre E."/>
            <person name="Pelletier E."/>
            <person name="Niang G."/>
            <person name="Scheremetjew M."/>
            <person name="Finn R."/>
            <person name="Kale V."/>
            <person name="Holt S."/>
            <person name="Cochrane G."/>
            <person name="Meng A."/>
            <person name="Brown T."/>
            <person name="Cohen L."/>
        </authorList>
    </citation>
    <scope>NUCLEOTIDE SEQUENCE</scope>
    <source>
        <strain evidence="13">CCMP1243</strain>
    </source>
</reference>
<evidence type="ECO:0000256" key="7">
    <source>
        <dbReference type="PROSITE-ProRule" id="PRU01193"/>
    </source>
</evidence>
<dbReference type="FunFam" id="3.10.580.10:FF:000006">
    <property type="entry name" value="DUF21 and CBS domain protein"/>
    <property type="match status" value="1"/>
</dbReference>
<keyword evidence="4 7" id="KW-1133">Transmembrane helix</keyword>
<dbReference type="EMBL" id="HBHJ01031720">
    <property type="protein sequence ID" value="CAD9709998.1"/>
    <property type="molecule type" value="Transcribed_RNA"/>
</dbReference>
<evidence type="ECO:0000313" key="13">
    <source>
        <dbReference type="EMBL" id="CAD9709998.1"/>
    </source>
</evidence>
<dbReference type="AlphaFoldDB" id="A0A7S2SUL8"/>
<keyword evidence="3" id="KW-0677">Repeat</keyword>
<dbReference type="InterPro" id="IPR014710">
    <property type="entry name" value="RmlC-like_jellyroll"/>
</dbReference>
<feature type="domain" description="CBS" evidence="11">
    <location>
        <begin position="253"/>
        <end position="315"/>
    </location>
</feature>
<dbReference type="PANTHER" id="PTHR12064:SF94">
    <property type="entry name" value="UNEXTENDED PROTEIN"/>
    <property type="match status" value="1"/>
</dbReference>
<evidence type="ECO:0008006" key="14">
    <source>
        <dbReference type="Google" id="ProtNLM"/>
    </source>
</evidence>
<evidence type="ECO:0000256" key="2">
    <source>
        <dbReference type="ARBA" id="ARBA00022692"/>
    </source>
</evidence>
<feature type="transmembrane region" description="Helical" evidence="9">
    <location>
        <begin position="184"/>
        <end position="204"/>
    </location>
</feature>
<dbReference type="InterPro" id="IPR002550">
    <property type="entry name" value="CNNM"/>
</dbReference>
<dbReference type="SUPFAM" id="SSF51206">
    <property type="entry name" value="cAMP-binding domain-like"/>
    <property type="match status" value="1"/>
</dbReference>
<dbReference type="InterPro" id="IPR000595">
    <property type="entry name" value="cNMP-bd_dom"/>
</dbReference>
<dbReference type="PROSITE" id="PS50042">
    <property type="entry name" value="CNMP_BINDING_3"/>
    <property type="match status" value="1"/>
</dbReference>
<dbReference type="InterPro" id="IPR000644">
    <property type="entry name" value="CBS_dom"/>
</dbReference>
<dbReference type="CDD" id="cd04590">
    <property type="entry name" value="CBS_pair_CorC_HlyC_assoc"/>
    <property type="match status" value="1"/>
</dbReference>
<dbReference type="PANTHER" id="PTHR12064">
    <property type="entry name" value="METAL TRANSPORTER CNNM"/>
    <property type="match status" value="1"/>
</dbReference>
<dbReference type="GO" id="GO:0010960">
    <property type="term" value="P:magnesium ion homeostasis"/>
    <property type="evidence" value="ECO:0007669"/>
    <property type="project" value="InterPro"/>
</dbReference>
<evidence type="ECO:0000259" key="10">
    <source>
        <dbReference type="PROSITE" id="PS50042"/>
    </source>
</evidence>
<evidence type="ECO:0000256" key="4">
    <source>
        <dbReference type="ARBA" id="ARBA00022989"/>
    </source>
</evidence>
<evidence type="ECO:0000259" key="12">
    <source>
        <dbReference type="PROSITE" id="PS51846"/>
    </source>
</evidence>
<evidence type="ECO:0000256" key="1">
    <source>
        <dbReference type="ARBA" id="ARBA00004141"/>
    </source>
</evidence>
<feature type="domain" description="CBS" evidence="11">
    <location>
        <begin position="322"/>
        <end position="388"/>
    </location>
</feature>
<keyword evidence="5 7" id="KW-0472">Membrane</keyword>
<dbReference type="GO" id="GO:0016020">
    <property type="term" value="C:membrane"/>
    <property type="evidence" value="ECO:0007669"/>
    <property type="project" value="UniProtKB-SubCell"/>
</dbReference>
<dbReference type="Pfam" id="PF00571">
    <property type="entry name" value="CBS"/>
    <property type="match status" value="1"/>
</dbReference>
<sequence length="642" mass="70895">MHLEDAIASPLRGASMTVLRLSRAVKPALGLIVALGLPARTVADDDCSDDGGSFSVGPTWVSFVIVGVLICMSGLFSGLTLGLLGLDLNGLEIVEGGDDEKNREMARKIIPIRKNGNLLLCTLLLGNVAVNAMLSILLADLTSGLLGFILSTILIVLFGEIMPQASCSRYPLQIGSRTVPIVKMIMLFLLPVTYPLAYLLDYVLGDELGTIYSNTELIKLMRIHEREGQLDGEQGRALEGALRYKDMLVKEVMTPIQDVYMLSHETKLNFKTLREIFQSGFSRVPVHGPRGKDEVIGMLFVKDLIFIDPEDETPVKNFIQILGRPFNYVFPDEKLGDVLVMFKRGQGHMAIVRDTEEREDADNVYINVGIITLEDIVESILGDEIIDETDVYVHMDKKASSRIERKQFDYAQLSLMDPTLHDGFLSLEEVNAVTAHLCMNYRQFQETPGGERIAQDDVRKMVSKLTALSLVREGNGTSDPPGKDMLYRRGRASSTMTLVLSGRLAVVAGKDGFRSDAGPWTVLGCDALLQEEGGYIPDFTAYIATENVRCIRMSRFDFAQAILKLSVEDTRKNLLEMKMARLETARKRASSSGTPAAALTVQETEEEPWEEGGIQAPRGESKERQSDGREGSQLMGIEMGEI</sequence>
<feature type="transmembrane region" description="Helical" evidence="9">
    <location>
        <begin position="145"/>
        <end position="163"/>
    </location>
</feature>
<name>A0A7S2SUL8_9STRA</name>
<dbReference type="InterPro" id="IPR045095">
    <property type="entry name" value="ACDP"/>
</dbReference>
<dbReference type="Gene3D" id="2.60.120.10">
    <property type="entry name" value="Jelly Rolls"/>
    <property type="match status" value="1"/>
</dbReference>
<feature type="domain" description="CNNM transmembrane" evidence="12">
    <location>
        <begin position="55"/>
        <end position="234"/>
    </location>
</feature>
<evidence type="ECO:0000256" key="8">
    <source>
        <dbReference type="SAM" id="MobiDB-lite"/>
    </source>
</evidence>
<feature type="region of interest" description="Disordered" evidence="8">
    <location>
        <begin position="585"/>
        <end position="642"/>
    </location>
</feature>
<keyword evidence="6" id="KW-0129">CBS domain</keyword>